<protein>
    <submittedName>
        <fullName evidence="2">Uncharacterized protein</fullName>
    </submittedName>
</protein>
<proteinExistence type="predicted"/>
<accession>A0A6V0EZF1</accession>
<evidence type="ECO:0000313" key="2">
    <source>
        <dbReference type="EMBL" id="CAD9581210.1"/>
    </source>
</evidence>
<keyword evidence="1" id="KW-0472">Membrane</keyword>
<name>A0A6V0EZF1_9DINO</name>
<feature type="transmembrane region" description="Helical" evidence="1">
    <location>
        <begin position="165"/>
        <end position="187"/>
    </location>
</feature>
<feature type="transmembrane region" description="Helical" evidence="1">
    <location>
        <begin position="52"/>
        <end position="73"/>
    </location>
</feature>
<sequence>MVVHHLQDQDEAAAAYLIGGLALRRGGSIPIETSSAYGAAILMPQLARTAKWPTYLTILSVRSFVFLVWNGMIQLGMLYCVMREQEVQHSFAGMMFLCNFGAGVTGPEATTITPARTYPFGQLQTRGFFRDALRDLFPDKVDQVHAQVDVGEYALESYVARWMCCYLFVLITTAELVLIAKMVRLLWSVPSRAEPWFSRVKDDNEGDDQNSKDWLDQVSIRVAGIPMTWKVIYFVCILAPKCVIWKVLNQVGITFLMETSTIEDLIINCLGLAFILNIDETIFQVLMTTSVREILGRCEPYEQFTHWPAGSDPGWEARAGPEEAKNYAARASSDISLYLSMVPWKMLVSIVVALIFIGDYYHRHCTVVDGVLVSRTRYVPGPDGQRPSLFEMLVPEIFYGLHEGKIPFWSMPRHSAMSS</sequence>
<gene>
    <name evidence="2" type="ORF">BRAN1462_LOCUS31360</name>
</gene>
<keyword evidence="1" id="KW-1133">Transmembrane helix</keyword>
<dbReference type="AlphaFoldDB" id="A0A6V0EZF1"/>
<feature type="transmembrane region" description="Helical" evidence="1">
    <location>
        <begin position="335"/>
        <end position="357"/>
    </location>
</feature>
<keyword evidence="1" id="KW-0812">Transmembrane</keyword>
<dbReference type="EMBL" id="HBGW01049260">
    <property type="protein sequence ID" value="CAD9581210.1"/>
    <property type="molecule type" value="Transcribed_RNA"/>
</dbReference>
<reference evidence="2" key="1">
    <citation type="submission" date="2021-01" db="EMBL/GenBank/DDBJ databases">
        <authorList>
            <person name="Corre E."/>
            <person name="Pelletier E."/>
            <person name="Niang G."/>
            <person name="Scheremetjew M."/>
            <person name="Finn R."/>
            <person name="Kale V."/>
            <person name="Holt S."/>
            <person name="Cochrane G."/>
            <person name="Meng A."/>
            <person name="Brown T."/>
            <person name="Cohen L."/>
        </authorList>
    </citation>
    <scope>NUCLEOTIDE SEQUENCE</scope>
    <source>
        <strain evidence="2">RCC3387</strain>
    </source>
</reference>
<evidence type="ECO:0000256" key="1">
    <source>
        <dbReference type="SAM" id="Phobius"/>
    </source>
</evidence>
<organism evidence="2">
    <name type="scientific">Zooxanthella nutricula</name>
    <dbReference type="NCBI Taxonomy" id="1333877"/>
    <lineage>
        <taxon>Eukaryota</taxon>
        <taxon>Sar</taxon>
        <taxon>Alveolata</taxon>
        <taxon>Dinophyceae</taxon>
        <taxon>Peridiniales</taxon>
        <taxon>Peridiniales incertae sedis</taxon>
        <taxon>Zooxanthella</taxon>
    </lineage>
</organism>